<dbReference type="PANTHER" id="PTHR18937:SF172">
    <property type="entry name" value="STRUCTURAL MAINTENANCE OF CHROMOSOMES PROTEIN"/>
    <property type="match status" value="1"/>
</dbReference>
<dbReference type="PANTHER" id="PTHR18937">
    <property type="entry name" value="STRUCTURAL MAINTENANCE OF CHROMOSOMES SMC FAMILY MEMBER"/>
    <property type="match status" value="1"/>
</dbReference>
<evidence type="ECO:0000313" key="9">
    <source>
        <dbReference type="Proteomes" id="UP001434883"/>
    </source>
</evidence>
<dbReference type="SUPFAM" id="SSF75553">
    <property type="entry name" value="Smc hinge domain"/>
    <property type="match status" value="1"/>
</dbReference>
<evidence type="ECO:0000259" key="7">
    <source>
        <dbReference type="Pfam" id="PF06470"/>
    </source>
</evidence>
<keyword evidence="4" id="KW-0067">ATP-binding</keyword>
<comment type="subcellular location">
    <subcellularLocation>
        <location evidence="1">Chromosome</location>
    </subcellularLocation>
</comment>
<protein>
    <submittedName>
        <fullName evidence="8">Structural maintenance of chromosomes protein 4</fullName>
    </submittedName>
</protein>
<proteinExistence type="predicted"/>
<reference evidence="8 9" key="1">
    <citation type="submission" date="2021-06" db="EMBL/GenBank/DDBJ databases">
        <authorList>
            <person name="Palmer J.M."/>
        </authorList>
    </citation>
    <scope>NUCLEOTIDE SEQUENCE [LARGE SCALE GENOMIC DNA]</scope>
    <source>
        <strain evidence="8 9">XC_2019</strain>
        <tissue evidence="8">Muscle</tissue>
    </source>
</reference>
<feature type="coiled-coil region" evidence="6">
    <location>
        <begin position="45"/>
        <end position="104"/>
    </location>
</feature>
<evidence type="ECO:0000256" key="5">
    <source>
        <dbReference type="ARBA" id="ARBA00023242"/>
    </source>
</evidence>
<evidence type="ECO:0000256" key="3">
    <source>
        <dbReference type="ARBA" id="ARBA00022741"/>
    </source>
</evidence>
<keyword evidence="3" id="KW-0547">Nucleotide-binding</keyword>
<keyword evidence="5" id="KW-0539">Nucleus</keyword>
<evidence type="ECO:0000313" key="8">
    <source>
        <dbReference type="EMBL" id="MEQ2217464.1"/>
    </source>
</evidence>
<dbReference type="Gene3D" id="3.30.70.1620">
    <property type="match status" value="1"/>
</dbReference>
<dbReference type="EMBL" id="JAHRIN010075861">
    <property type="protein sequence ID" value="MEQ2217464.1"/>
    <property type="molecule type" value="Genomic_DNA"/>
</dbReference>
<keyword evidence="6" id="KW-0175">Coiled coil</keyword>
<evidence type="ECO:0000256" key="2">
    <source>
        <dbReference type="ARBA" id="ARBA00022454"/>
    </source>
</evidence>
<dbReference type="Pfam" id="PF06470">
    <property type="entry name" value="SMC_hinge"/>
    <property type="match status" value="1"/>
</dbReference>
<comment type="caution">
    <text evidence="8">The sequence shown here is derived from an EMBL/GenBank/DDBJ whole genome shotgun (WGS) entry which is preliminary data.</text>
</comment>
<dbReference type="Proteomes" id="UP001434883">
    <property type="component" value="Unassembled WGS sequence"/>
</dbReference>
<keyword evidence="9" id="KW-1185">Reference proteome</keyword>
<accession>A0ABV0SAE5</accession>
<evidence type="ECO:0000256" key="1">
    <source>
        <dbReference type="ARBA" id="ARBA00004286"/>
    </source>
</evidence>
<sequence length="397" mass="45525">MTKRCVHISGFADSLVEVNRTVLHCFHKIKSSVVFFQPVVSTCTFQTKEKELMELSKAVNETRSQMDLAQSELDIYLSRHKTALTQLNTAKQTLQTTSDTLQERRPAIIELQVQIPLMEQELKKMKVWEKNMTPIRTPENSPRLFDMVRVNDESVRPAFYFALRDTLVAQDMEQATRMAFQKDRRWRVVTLKGQIIEMAGTMTGGGRVLKGRMGSSIGTEVSQEELDRMESKLNEKVSKLQGCQERRLQLEENVQRLQPQLREMKNTLEKYTNSMSSLADQETHLKLQIKELEANVLAAAPDKAKQKQMEKSLEAFKKDCVKDSFIHFCLFLLDFESASSKAGKVENEVKRLHNLIVDINSHKLKAQQDKLDKINKELDDCSSVITKAKVAIKTADR</sequence>
<feature type="domain" description="SMC hinge" evidence="7">
    <location>
        <begin position="133"/>
        <end position="179"/>
    </location>
</feature>
<name>A0ABV0SAE5_9TELE</name>
<dbReference type="InterPro" id="IPR010935">
    <property type="entry name" value="SMC_hinge"/>
</dbReference>
<evidence type="ECO:0000256" key="4">
    <source>
        <dbReference type="ARBA" id="ARBA00022840"/>
    </source>
</evidence>
<evidence type="ECO:0000256" key="6">
    <source>
        <dbReference type="SAM" id="Coils"/>
    </source>
</evidence>
<dbReference type="InterPro" id="IPR036277">
    <property type="entry name" value="SMC_hinge_sf"/>
</dbReference>
<organism evidence="8 9">
    <name type="scientific">Xenoophorus captivus</name>
    <dbReference type="NCBI Taxonomy" id="1517983"/>
    <lineage>
        <taxon>Eukaryota</taxon>
        <taxon>Metazoa</taxon>
        <taxon>Chordata</taxon>
        <taxon>Craniata</taxon>
        <taxon>Vertebrata</taxon>
        <taxon>Euteleostomi</taxon>
        <taxon>Actinopterygii</taxon>
        <taxon>Neopterygii</taxon>
        <taxon>Teleostei</taxon>
        <taxon>Neoteleostei</taxon>
        <taxon>Acanthomorphata</taxon>
        <taxon>Ovalentaria</taxon>
        <taxon>Atherinomorphae</taxon>
        <taxon>Cyprinodontiformes</taxon>
        <taxon>Goodeidae</taxon>
        <taxon>Xenoophorus</taxon>
    </lineage>
</organism>
<keyword evidence="2" id="KW-0158">Chromosome</keyword>
<gene>
    <name evidence="8" type="primary">SMC4</name>
    <name evidence="8" type="ORF">XENOCAPTIV_011241</name>
</gene>
<feature type="coiled-coil region" evidence="6">
    <location>
        <begin position="226"/>
        <end position="295"/>
    </location>
</feature>